<dbReference type="PROSITE" id="PS51319">
    <property type="entry name" value="TFIIS_N"/>
    <property type="match status" value="1"/>
</dbReference>
<feature type="region of interest" description="Disordered" evidence="2">
    <location>
        <begin position="425"/>
        <end position="477"/>
    </location>
</feature>
<dbReference type="GO" id="GO:0005634">
    <property type="term" value="C:nucleus"/>
    <property type="evidence" value="ECO:0007669"/>
    <property type="project" value="UniProtKB-SubCell"/>
</dbReference>
<name>L0AZ73_THEEQ</name>
<sequence length="477" mass="52713">MAEFETVGNGPEGSQPTSGDSAAVFVFLKPNPEKCLSRVASLSKVDGLDQSEIEILNGWYVKNWGNIYAAGFQMDDVVTREFTAFMEANYSSFINVEKVESYLSVHRLLYRGLRQEFVVAENVSSDRLFQRYYYSCRENPVALNSLVILSNLIWSMRKFRHDLFAIACLVDVMLQAYLAALASFIHLGGVDVIKDVLYDLAQKGLLKDNVSLLTKCMDLLEKLDISFKVLQTSKIGIPVNGIASGGYNQRLGINFECGCDKVKLKATNLIKKWKAIRDASVGPVVQPDVKKAKPAPAPIVHSGPRPKSAKNDPFVLSIINTMVEQKEKEKRRKIEIRNSQMNSKFRSTKSSSVTEGPVLKVDGARLRQEPSTQDHASDKSVEDSRLASLANFFKAHPVAGVSASSNHVTNIATNDLMGIGTVSQSTVDYHSSPEGRKRRSRFSDAPPVDVSPGHNHVNFYASPSQDHDAPTTPPWKG</sequence>
<dbReference type="Proteomes" id="UP000031512">
    <property type="component" value="Chromosome 1"/>
</dbReference>
<keyword evidence="5" id="KW-1185">Reference proteome</keyword>
<organism evidence="4 5">
    <name type="scientific">Theileria equi strain WA</name>
    <dbReference type="NCBI Taxonomy" id="1537102"/>
    <lineage>
        <taxon>Eukaryota</taxon>
        <taxon>Sar</taxon>
        <taxon>Alveolata</taxon>
        <taxon>Apicomplexa</taxon>
        <taxon>Aconoidasida</taxon>
        <taxon>Piroplasmida</taxon>
        <taxon>Theileriidae</taxon>
        <taxon>Theileria</taxon>
    </lineage>
</organism>
<proteinExistence type="predicted"/>
<keyword evidence="1" id="KW-0539">Nucleus</keyword>
<dbReference type="EMBL" id="CP001669">
    <property type="protein sequence ID" value="AFZ80204.1"/>
    <property type="molecule type" value="Genomic_DNA"/>
</dbReference>
<dbReference type="STRING" id="1537102.L0AZ73"/>
<accession>L0AZ73</accession>
<dbReference type="AlphaFoldDB" id="L0AZ73"/>
<evidence type="ECO:0000256" key="1">
    <source>
        <dbReference type="PROSITE-ProRule" id="PRU00649"/>
    </source>
</evidence>
<dbReference type="OrthoDB" id="361983at2759"/>
<feature type="domain" description="TFIIS N-terminal" evidence="3">
    <location>
        <begin position="191"/>
        <end position="280"/>
    </location>
</feature>
<protein>
    <recommendedName>
        <fullName evidence="3">TFIIS N-terminal domain-containing protein</fullName>
    </recommendedName>
</protein>
<evidence type="ECO:0000313" key="5">
    <source>
        <dbReference type="Proteomes" id="UP000031512"/>
    </source>
</evidence>
<dbReference type="Pfam" id="PF08711">
    <property type="entry name" value="Med26"/>
    <property type="match status" value="1"/>
</dbReference>
<evidence type="ECO:0000259" key="3">
    <source>
        <dbReference type="PROSITE" id="PS51319"/>
    </source>
</evidence>
<feature type="compositionally biased region" description="Polar residues" evidence="2">
    <location>
        <begin position="338"/>
        <end position="354"/>
    </location>
</feature>
<dbReference type="RefSeq" id="XP_004829870.1">
    <property type="nucleotide sequence ID" value="XM_004829813.1"/>
</dbReference>
<evidence type="ECO:0000256" key="2">
    <source>
        <dbReference type="SAM" id="MobiDB-lite"/>
    </source>
</evidence>
<dbReference type="SUPFAM" id="SSF47676">
    <property type="entry name" value="Conserved domain common to transcription factors TFIIS, elongin A, CRSP70"/>
    <property type="match status" value="1"/>
</dbReference>
<feature type="region of interest" description="Disordered" evidence="2">
    <location>
        <begin position="288"/>
        <end position="308"/>
    </location>
</feature>
<dbReference type="VEuPathDB" id="PiroplasmaDB:BEWA_030570"/>
<dbReference type="Gene3D" id="1.20.930.10">
    <property type="entry name" value="Conserved domain common to transcription factors TFIIS, elongin A, CRSP70"/>
    <property type="match status" value="1"/>
</dbReference>
<comment type="subcellular location">
    <subcellularLocation>
        <location evidence="1">Nucleus</location>
    </subcellularLocation>
</comment>
<dbReference type="GeneID" id="15803578"/>
<reference evidence="4 5" key="1">
    <citation type="journal article" date="2012" name="BMC Genomics">
        <title>Comparative genomic analysis and phylogenetic position of Theileria equi.</title>
        <authorList>
            <person name="Kappmeyer L.S."/>
            <person name="Thiagarajan M."/>
            <person name="Herndon D.R."/>
            <person name="Ramsay J.D."/>
            <person name="Caler E."/>
            <person name="Djikeng A."/>
            <person name="Gillespie J.J."/>
            <person name="Lau A.O."/>
            <person name="Roalson E.H."/>
            <person name="Silva J.C."/>
            <person name="Silva M.G."/>
            <person name="Suarez C.E."/>
            <person name="Ueti M.W."/>
            <person name="Nene V.M."/>
            <person name="Mealey R.H."/>
            <person name="Knowles D.P."/>
            <person name="Brayton K.A."/>
        </authorList>
    </citation>
    <scope>NUCLEOTIDE SEQUENCE [LARGE SCALE GENOMIC DNA]</scope>
    <source>
        <strain evidence="4 5">WA</strain>
    </source>
</reference>
<feature type="region of interest" description="Disordered" evidence="2">
    <location>
        <begin position="329"/>
        <end position="382"/>
    </location>
</feature>
<dbReference type="InterPro" id="IPR017923">
    <property type="entry name" value="TFIIS_N"/>
</dbReference>
<dbReference type="KEGG" id="beq:BEWA_030570"/>
<gene>
    <name evidence="4" type="ORF">BEWA_030570</name>
</gene>
<dbReference type="InterPro" id="IPR035441">
    <property type="entry name" value="TFIIS/LEDGF_dom_sf"/>
</dbReference>
<evidence type="ECO:0000313" key="4">
    <source>
        <dbReference type="EMBL" id="AFZ80204.1"/>
    </source>
</evidence>
<dbReference type="eggNOG" id="ENOG502QQ2I">
    <property type="taxonomic scope" value="Eukaryota"/>
</dbReference>